<dbReference type="InterPro" id="IPR032274">
    <property type="entry name" value="DUF4835"/>
</dbReference>
<feature type="signal peptide" evidence="1">
    <location>
        <begin position="1"/>
        <end position="30"/>
    </location>
</feature>
<dbReference type="Proteomes" id="UP001597460">
    <property type="component" value="Unassembled WGS sequence"/>
</dbReference>
<comment type="caution">
    <text evidence="2">The sequence shown here is derived from an EMBL/GenBank/DDBJ whole genome shotgun (WGS) entry which is preliminary data.</text>
</comment>
<proteinExistence type="predicted"/>
<dbReference type="EMBL" id="JBHULI010000025">
    <property type="protein sequence ID" value="MFD2533026.1"/>
    <property type="molecule type" value="Genomic_DNA"/>
</dbReference>
<dbReference type="RefSeq" id="WP_390302573.1">
    <property type="nucleotide sequence ID" value="NZ_JBHULI010000025.1"/>
</dbReference>
<accession>A0ABW5JLR8</accession>
<evidence type="ECO:0000313" key="3">
    <source>
        <dbReference type="Proteomes" id="UP001597460"/>
    </source>
</evidence>
<keyword evidence="1" id="KW-0732">Signal</keyword>
<name>A0ABW5JLR8_9BACT</name>
<gene>
    <name evidence="2" type="ORF">ACFSVN_11255</name>
</gene>
<organism evidence="2 3">
    <name type="scientific">Gracilimonas halophila</name>
    <dbReference type="NCBI Taxonomy" id="1834464"/>
    <lineage>
        <taxon>Bacteria</taxon>
        <taxon>Pseudomonadati</taxon>
        <taxon>Balneolota</taxon>
        <taxon>Balneolia</taxon>
        <taxon>Balneolales</taxon>
        <taxon>Balneolaceae</taxon>
        <taxon>Gracilimonas</taxon>
    </lineage>
</organism>
<reference evidence="3" key="1">
    <citation type="journal article" date="2019" name="Int. J. Syst. Evol. Microbiol.">
        <title>The Global Catalogue of Microorganisms (GCM) 10K type strain sequencing project: providing services to taxonomists for standard genome sequencing and annotation.</title>
        <authorList>
            <consortium name="The Broad Institute Genomics Platform"/>
            <consortium name="The Broad Institute Genome Sequencing Center for Infectious Disease"/>
            <person name="Wu L."/>
            <person name="Ma J."/>
        </authorList>
    </citation>
    <scope>NUCLEOTIDE SEQUENCE [LARGE SCALE GENOMIC DNA]</scope>
    <source>
        <strain evidence="3">KCTC 52042</strain>
    </source>
</reference>
<dbReference type="Pfam" id="PF16119">
    <property type="entry name" value="DUF4835"/>
    <property type="match status" value="1"/>
</dbReference>
<sequence>MENPRTSVKVLKPFIFCGIFFVLFISAANAQEFNCTVNLNTEQLEGSSFNYIENLKPALESYINEYNWTEEVFDEEERINCQIEIGFTSGSSDFTFSAEVVFQVQRPVYNTTAKTTTVLLSDNAWQFNYPEGKSLIHDELQFDALTGFIDFYSYVMLGYDFDTFAEFGGSDYFGRAQNILNLAQTTSAVGWSRNTNNRRNRNMLISDMVSSGYRPLRLAYYQYHRLGLDRFVDDPTEARREILNALKEIQTAKRRSTSNYLFDIFFDAKSREIAAVFDNAETGIRLEAYEVLRQTDQGHLSDYENLQN</sequence>
<protein>
    <submittedName>
        <fullName evidence="2">DUF4835 family protein</fullName>
    </submittedName>
</protein>
<feature type="chain" id="PRO_5046204874" evidence="1">
    <location>
        <begin position="31"/>
        <end position="308"/>
    </location>
</feature>
<keyword evidence="3" id="KW-1185">Reference proteome</keyword>
<evidence type="ECO:0000256" key="1">
    <source>
        <dbReference type="SAM" id="SignalP"/>
    </source>
</evidence>
<evidence type="ECO:0000313" key="2">
    <source>
        <dbReference type="EMBL" id="MFD2533026.1"/>
    </source>
</evidence>